<dbReference type="InterPro" id="IPR026791">
    <property type="entry name" value="DOCK"/>
</dbReference>
<organism evidence="4 5">
    <name type="scientific">Globisporangium ultimum (strain ATCC 200006 / CBS 805.95 / DAOM BR144)</name>
    <name type="common">Pythium ultimum</name>
    <dbReference type="NCBI Taxonomy" id="431595"/>
    <lineage>
        <taxon>Eukaryota</taxon>
        <taxon>Sar</taxon>
        <taxon>Stramenopiles</taxon>
        <taxon>Oomycota</taxon>
        <taxon>Peronosporomycetes</taxon>
        <taxon>Pythiales</taxon>
        <taxon>Pythiaceae</taxon>
        <taxon>Globisporangium</taxon>
    </lineage>
</organism>
<accession>K3X540</accession>
<keyword evidence="5" id="KW-1185">Reference proteome</keyword>
<sequence>VTEATIPQAEEEKGERPQLRITTSDIHAVRKLVSPNGKSAGQHQGFGIERGTVELVKIPRKELIQPQSLPLPIPPPKAAPIIHEFCRPWRALRLRPYSSDPLLRKAEASQDQSLLKNYEPRFSAGEPTFPTEVSLPTFLEPRVSVEDAHVFLVSIHLRFTLGMVEPLFCRLVVYDISLGCRVTEEFSYSIPGAMDTNVNIIKRRVPISSAMVPHALFYALPNHLPQHLYLILKVSKILMGDGESATSPYCFPEKLTSETEQQKLIEKAADCFRRLGQYRQPLAWGAIALMEGSSRPMTLYRQRTTMSDDQRLPLIAEAVRGTLKEKVVPSVCEFDLERIDDQRLTESKFQSTSKSRSTGKNTLTSLPPVPVLDILDPFSSASVSSSQSHENEESSPEHVPSQADSMLVQCREVQPFCHPSMASAFGLTGCGPVAVSYMNVMYLYPIHLERFQYRNIAIRVQLLQKEVDFLCGLKDFEVQGAVLQAIYAPNQEIVSSGYTLVNYHQKNPQFENEIKICLPEKLTLAHHILFTFYHVHCKKIQPNQQQQEIVGYAILPVLQNDGTIVQDNNYVMNVFATPIASKASTTGGVISLSPGYVAAAREAGIDTAKTSLTCRTRVLSSIHSQDRAVSAFLQPFHSDAFGSETKDQGVLDDDQIVNRLLGLRQASNTNVCYFFFPIARFVLGYLRFGSCVVRWAAFRAFLAVLEKASWTPHRSLKQDANQILHNFVHVVFDEYAIENPCGPVAAVTSESSHPQSIFHAMLMEWLIALQDSSTVEDNVETKRSSLAYSNMLLQLILKSMAMHTLHQYGLKNGGAVGLLPMTLSDDDDELTEAVLCELVYCIGNNSNGLLLQKEVNRSIAYFCRGLFLVAKNQAPAHTISQYMVWVSANQRDPNVLVHVLFPFIRILIDFEYFAVVNGACTAKNQRRSTLFCVAEPSSQRRGWLAKIVFEKLLYVADEQKEEKIRCDAVRLLRRMFVAQVYNQFHQSQEHQEQIALIYFSFFPSIAQFTTDGKLLYSSVSSAGVMSNGGDAPDKSQELKKELLICVAHLLSSVSTPYLSRFFQQFNGDMKLHAHESGGHEFNPSVSLSPTGALMHYRKIVEEVS</sequence>
<feature type="region of interest" description="Disordered" evidence="2">
    <location>
        <begin position="381"/>
        <end position="404"/>
    </location>
</feature>
<dbReference type="AlphaFoldDB" id="K3X540"/>
<feature type="compositionally biased region" description="Polar residues" evidence="2">
    <location>
        <begin position="347"/>
        <end position="365"/>
    </location>
</feature>
<name>K3X540_GLOUD</name>
<dbReference type="EnsemblProtists" id="PYU1_T012339">
    <property type="protein sequence ID" value="PYU1_T012339"/>
    <property type="gene ID" value="PYU1_G012313"/>
</dbReference>
<protein>
    <recommendedName>
        <fullName evidence="3">C2 DOCK-type domain-containing protein</fullName>
    </recommendedName>
</protein>
<evidence type="ECO:0000259" key="3">
    <source>
        <dbReference type="PROSITE" id="PS51650"/>
    </source>
</evidence>
<dbReference type="InterPro" id="IPR035892">
    <property type="entry name" value="C2_domain_sf"/>
</dbReference>
<dbReference type="PANTHER" id="PTHR23317">
    <property type="entry name" value="DEDICATOR OF CYTOKINESIS DOCK"/>
    <property type="match status" value="1"/>
</dbReference>
<dbReference type="Gene3D" id="2.60.40.150">
    <property type="entry name" value="C2 domain"/>
    <property type="match status" value="1"/>
</dbReference>
<evidence type="ECO:0000256" key="2">
    <source>
        <dbReference type="SAM" id="MobiDB-lite"/>
    </source>
</evidence>
<dbReference type="Pfam" id="PF14429">
    <property type="entry name" value="DOCK-C2"/>
    <property type="match status" value="1"/>
</dbReference>
<dbReference type="CDD" id="cd08679">
    <property type="entry name" value="C2_DOCK180_related"/>
    <property type="match status" value="1"/>
</dbReference>
<dbReference type="STRING" id="431595.K3X540"/>
<reference evidence="5" key="2">
    <citation type="submission" date="2010-04" db="EMBL/GenBank/DDBJ databases">
        <authorList>
            <person name="Buell R."/>
            <person name="Hamilton J."/>
            <person name="Hostetler J."/>
        </authorList>
    </citation>
    <scope>NUCLEOTIDE SEQUENCE [LARGE SCALE GENOMIC DNA]</scope>
    <source>
        <strain evidence="5">DAOM:BR144</strain>
    </source>
</reference>
<evidence type="ECO:0000313" key="4">
    <source>
        <dbReference type="EnsemblProtists" id="PYU1_T012339"/>
    </source>
</evidence>
<dbReference type="PANTHER" id="PTHR23317:SF76">
    <property type="entry name" value="LD20667P"/>
    <property type="match status" value="1"/>
</dbReference>
<dbReference type="GO" id="GO:0007264">
    <property type="term" value="P:small GTPase-mediated signal transduction"/>
    <property type="evidence" value="ECO:0007669"/>
    <property type="project" value="InterPro"/>
</dbReference>
<dbReference type="PROSITE" id="PS51650">
    <property type="entry name" value="C2_DOCK"/>
    <property type="match status" value="1"/>
</dbReference>
<dbReference type="eggNOG" id="KOG1997">
    <property type="taxonomic scope" value="Eukaryota"/>
</dbReference>
<dbReference type="InParanoid" id="K3X540"/>
<dbReference type="VEuPathDB" id="FungiDB:PYU1_G012313"/>
<dbReference type="Proteomes" id="UP000019132">
    <property type="component" value="Unassembled WGS sequence"/>
</dbReference>
<evidence type="ECO:0000256" key="1">
    <source>
        <dbReference type="PROSITE-ProRule" id="PRU00983"/>
    </source>
</evidence>
<comment type="similarity">
    <text evidence="1">Belongs to the DOCK family.</text>
</comment>
<evidence type="ECO:0000313" key="5">
    <source>
        <dbReference type="Proteomes" id="UP000019132"/>
    </source>
</evidence>
<feature type="region of interest" description="Disordered" evidence="2">
    <location>
        <begin position="345"/>
        <end position="368"/>
    </location>
</feature>
<dbReference type="HOGENOM" id="CLU_009586_0_0_1"/>
<dbReference type="EMBL" id="GL376608">
    <property type="status" value="NOT_ANNOTATED_CDS"/>
    <property type="molecule type" value="Genomic_DNA"/>
</dbReference>
<dbReference type="InterPro" id="IPR027007">
    <property type="entry name" value="C2_DOCK-type_domain"/>
</dbReference>
<reference evidence="4" key="3">
    <citation type="submission" date="2015-02" db="UniProtKB">
        <authorList>
            <consortium name="EnsemblProtists"/>
        </authorList>
    </citation>
    <scope>IDENTIFICATION</scope>
    <source>
        <strain evidence="4">DAOM BR144</strain>
    </source>
</reference>
<dbReference type="GO" id="GO:0005085">
    <property type="term" value="F:guanyl-nucleotide exchange factor activity"/>
    <property type="evidence" value="ECO:0007669"/>
    <property type="project" value="InterPro"/>
</dbReference>
<feature type="domain" description="C2 DOCK-type" evidence="3">
    <location>
        <begin position="438"/>
        <end position="619"/>
    </location>
</feature>
<proteinExistence type="inferred from homology"/>
<reference evidence="5" key="1">
    <citation type="journal article" date="2010" name="Genome Biol.">
        <title>Genome sequence of the necrotrophic plant pathogen Pythium ultimum reveals original pathogenicity mechanisms and effector repertoire.</title>
        <authorList>
            <person name="Levesque C.A."/>
            <person name="Brouwer H."/>
            <person name="Cano L."/>
            <person name="Hamilton J.P."/>
            <person name="Holt C."/>
            <person name="Huitema E."/>
            <person name="Raffaele S."/>
            <person name="Robideau G.P."/>
            <person name="Thines M."/>
            <person name="Win J."/>
            <person name="Zerillo M.M."/>
            <person name="Beakes G.W."/>
            <person name="Boore J.L."/>
            <person name="Busam D."/>
            <person name="Dumas B."/>
            <person name="Ferriera S."/>
            <person name="Fuerstenberg S.I."/>
            <person name="Gachon C.M."/>
            <person name="Gaulin E."/>
            <person name="Govers F."/>
            <person name="Grenville-Briggs L."/>
            <person name="Horner N."/>
            <person name="Hostetler J."/>
            <person name="Jiang R.H."/>
            <person name="Johnson J."/>
            <person name="Krajaejun T."/>
            <person name="Lin H."/>
            <person name="Meijer H.J."/>
            <person name="Moore B."/>
            <person name="Morris P."/>
            <person name="Phuntmart V."/>
            <person name="Puiu D."/>
            <person name="Shetty J."/>
            <person name="Stajich J.E."/>
            <person name="Tripathy S."/>
            <person name="Wawra S."/>
            <person name="van West P."/>
            <person name="Whitty B.R."/>
            <person name="Coutinho P.M."/>
            <person name="Henrissat B."/>
            <person name="Martin F."/>
            <person name="Thomas P.D."/>
            <person name="Tyler B.M."/>
            <person name="De Vries R.P."/>
            <person name="Kamoun S."/>
            <person name="Yandell M."/>
            <person name="Tisserat N."/>
            <person name="Buell C.R."/>
        </authorList>
    </citation>
    <scope>NUCLEOTIDE SEQUENCE</scope>
    <source>
        <strain evidence="5">DAOM:BR144</strain>
    </source>
</reference>
<dbReference type="OMA" id="QYRNIAI"/>